<feature type="compositionally biased region" description="Acidic residues" evidence="1">
    <location>
        <begin position="634"/>
        <end position="643"/>
    </location>
</feature>
<feature type="compositionally biased region" description="Basic and acidic residues" evidence="1">
    <location>
        <begin position="367"/>
        <end position="388"/>
    </location>
</feature>
<keyword evidence="4" id="KW-1185">Reference proteome</keyword>
<feature type="transmembrane region" description="Helical" evidence="2">
    <location>
        <begin position="88"/>
        <end position="113"/>
    </location>
</feature>
<proteinExistence type="predicted"/>
<organism evidence="3 4">
    <name type="scientific">Symbiodinium microadriaticum</name>
    <name type="common">Dinoflagellate</name>
    <name type="synonym">Zooxanthella microadriatica</name>
    <dbReference type="NCBI Taxonomy" id="2951"/>
    <lineage>
        <taxon>Eukaryota</taxon>
        <taxon>Sar</taxon>
        <taxon>Alveolata</taxon>
        <taxon>Dinophyceae</taxon>
        <taxon>Suessiales</taxon>
        <taxon>Symbiodiniaceae</taxon>
        <taxon>Symbiodinium</taxon>
    </lineage>
</organism>
<keyword evidence="2" id="KW-1133">Transmembrane helix</keyword>
<feature type="region of interest" description="Disordered" evidence="1">
    <location>
        <begin position="345"/>
        <end position="419"/>
    </location>
</feature>
<protein>
    <recommendedName>
        <fullName evidence="5">TIR domain-containing protein</fullName>
    </recommendedName>
</protein>
<keyword evidence="2" id="KW-0812">Transmembrane</keyword>
<feature type="region of interest" description="Disordered" evidence="1">
    <location>
        <begin position="569"/>
        <end position="643"/>
    </location>
</feature>
<feature type="region of interest" description="Disordered" evidence="1">
    <location>
        <begin position="495"/>
        <end position="517"/>
    </location>
</feature>
<name>A0A1Q9C1Z6_SYMMI</name>
<feature type="compositionally biased region" description="Basic and acidic residues" evidence="1">
    <location>
        <begin position="620"/>
        <end position="633"/>
    </location>
</feature>
<evidence type="ECO:0000313" key="3">
    <source>
        <dbReference type="EMBL" id="OLP76937.1"/>
    </source>
</evidence>
<accession>A0A1Q9C1Z6</accession>
<evidence type="ECO:0008006" key="5">
    <source>
        <dbReference type="Google" id="ProtNLM"/>
    </source>
</evidence>
<evidence type="ECO:0000256" key="1">
    <source>
        <dbReference type="SAM" id="MobiDB-lite"/>
    </source>
</evidence>
<gene>
    <name evidence="3" type="ORF">AK812_SmicGene43066</name>
</gene>
<feature type="compositionally biased region" description="Basic and acidic residues" evidence="1">
    <location>
        <begin position="495"/>
        <end position="512"/>
    </location>
</feature>
<reference evidence="3 4" key="1">
    <citation type="submission" date="2016-02" db="EMBL/GenBank/DDBJ databases">
        <title>Genome analysis of coral dinoflagellate symbionts highlights evolutionary adaptations to a symbiotic lifestyle.</title>
        <authorList>
            <person name="Aranda M."/>
            <person name="Li Y."/>
            <person name="Liew Y.J."/>
            <person name="Baumgarten S."/>
            <person name="Simakov O."/>
            <person name="Wilson M."/>
            <person name="Piel J."/>
            <person name="Ashoor H."/>
            <person name="Bougouffa S."/>
            <person name="Bajic V.B."/>
            <person name="Ryu T."/>
            <person name="Ravasi T."/>
            <person name="Bayer T."/>
            <person name="Micklem G."/>
            <person name="Kim H."/>
            <person name="Bhak J."/>
            <person name="Lajeunesse T.C."/>
            <person name="Voolstra C.R."/>
        </authorList>
    </citation>
    <scope>NUCLEOTIDE SEQUENCE [LARGE SCALE GENOMIC DNA]</scope>
    <source>
        <strain evidence="3 4">CCMP2467</strain>
    </source>
</reference>
<feature type="transmembrane region" description="Helical" evidence="2">
    <location>
        <begin position="62"/>
        <end position="82"/>
    </location>
</feature>
<keyword evidence="2" id="KW-0472">Membrane</keyword>
<evidence type="ECO:0000313" key="4">
    <source>
        <dbReference type="Proteomes" id="UP000186817"/>
    </source>
</evidence>
<evidence type="ECO:0000256" key="2">
    <source>
        <dbReference type="SAM" id="Phobius"/>
    </source>
</evidence>
<sequence>MRFRPGAEVYSVVFLVRNALVVLCPLIPGTSGKVVSMNLLLYASLVMTAFSKPWRAMPCNFLDMALITGMLVILDMGSLFVGEVDGGVTMVICLIFSALMLLSIIAAVSYGIIKHFMLKYRKPFRYFLCHQKIQAGSYARLLKMECGKRGAKYYCFVDCDDLNDLTRLFSYVGQDSETFVILGSPDIMTRKWCVGEMVTARSHKVHSVLLMWPDFVKPDKIFIENYDSIVPDITELANYNIGLPEVRETLEWINTIETLDVPALLNPENISGVINGLTGTVRAKSVSHENMTPDCLIISDLDNMEDRRTVHEARAAGRKPPLAVIRRLAKHHSRPLYHEDPQMVRGQAKGQWREQQPAYGWRSQYGAKEHWGQEQRRREDREPRKPKEIVFPAYNKVTVAPKEQDNGASRTTDDLEGPGSFVRNVQKLVNAARKAEARVRKAEKESEDSDCQWQEFQAQLRKAFLRERARHQGDARRLAQEVEEQRELHQKALGELKRLLDGPQERPVKSDDESNGALDDWAKLTAAPDDAEDFLQALGIDEGATLSKGAKAKLVKILGIKSGVRPVRTVRPTEMPKDKLEPMEVELEGSGEEGKEPPFPFSPSTRTKPAPPAPKPGTKLADKLERRRAHAIDLLEDDDDEDDVDLVVEEAKDGEKETFVE</sequence>
<comment type="caution">
    <text evidence="3">The sequence shown here is derived from an EMBL/GenBank/DDBJ whole genome shotgun (WGS) entry which is preliminary data.</text>
</comment>
<dbReference type="Proteomes" id="UP000186817">
    <property type="component" value="Unassembled WGS sequence"/>
</dbReference>
<dbReference type="OrthoDB" id="445938at2759"/>
<dbReference type="AlphaFoldDB" id="A0A1Q9C1Z6"/>
<dbReference type="EMBL" id="LSRX01001882">
    <property type="protein sequence ID" value="OLP76937.1"/>
    <property type="molecule type" value="Genomic_DNA"/>
</dbReference>